<dbReference type="Pfam" id="PF13407">
    <property type="entry name" value="Peripla_BP_4"/>
    <property type="match status" value="1"/>
</dbReference>
<feature type="compositionally biased region" description="Basic and acidic residues" evidence="1">
    <location>
        <begin position="768"/>
        <end position="779"/>
    </location>
</feature>
<organism evidence="6">
    <name type="scientific">Alexandrium monilatum</name>
    <dbReference type="NCBI Taxonomy" id="311494"/>
    <lineage>
        <taxon>Eukaryota</taxon>
        <taxon>Sar</taxon>
        <taxon>Alveolata</taxon>
        <taxon>Dinophyceae</taxon>
        <taxon>Gonyaulacales</taxon>
        <taxon>Pyrocystaceae</taxon>
        <taxon>Alexandrium</taxon>
    </lineage>
</organism>
<feature type="transmembrane region" description="Helical" evidence="2">
    <location>
        <begin position="653"/>
        <end position="672"/>
    </location>
</feature>
<dbReference type="PANTHER" id="PTHR18945">
    <property type="entry name" value="NEUROTRANSMITTER GATED ION CHANNEL"/>
    <property type="match status" value="1"/>
</dbReference>
<evidence type="ECO:0000259" key="5">
    <source>
        <dbReference type="Pfam" id="PF13407"/>
    </source>
</evidence>
<evidence type="ECO:0000313" key="6">
    <source>
        <dbReference type="EMBL" id="CAE4625598.1"/>
    </source>
</evidence>
<dbReference type="AlphaFoldDB" id="A0A7S4RUS2"/>
<dbReference type="InterPro" id="IPR006202">
    <property type="entry name" value="Neur_chan_lig-bd"/>
</dbReference>
<dbReference type="InterPro" id="IPR025997">
    <property type="entry name" value="SBP_2_dom"/>
</dbReference>
<feature type="transmembrane region" description="Helical" evidence="2">
    <location>
        <begin position="727"/>
        <end position="750"/>
    </location>
</feature>
<keyword evidence="2" id="KW-1133">Transmembrane helix</keyword>
<dbReference type="Gene3D" id="3.40.50.2300">
    <property type="match status" value="1"/>
</dbReference>
<evidence type="ECO:0000256" key="3">
    <source>
        <dbReference type="SAM" id="SignalP"/>
    </source>
</evidence>
<dbReference type="SUPFAM" id="SSF63712">
    <property type="entry name" value="Nicotinic receptor ligand binding domain-like"/>
    <property type="match status" value="1"/>
</dbReference>
<dbReference type="GO" id="GO:0004888">
    <property type="term" value="F:transmembrane signaling receptor activity"/>
    <property type="evidence" value="ECO:0007669"/>
    <property type="project" value="InterPro"/>
</dbReference>
<dbReference type="InterPro" id="IPR006201">
    <property type="entry name" value="Neur_channel"/>
</dbReference>
<feature type="domain" description="Neurotransmitter-gated ion-channel ligand-binding" evidence="4">
    <location>
        <begin position="367"/>
        <end position="587"/>
    </location>
</feature>
<accession>A0A7S4RUS2</accession>
<feature type="region of interest" description="Disordered" evidence="1">
    <location>
        <begin position="756"/>
        <end position="779"/>
    </location>
</feature>
<dbReference type="InterPro" id="IPR028082">
    <property type="entry name" value="Peripla_BP_I"/>
</dbReference>
<name>A0A7S4RUS2_9DINO</name>
<feature type="domain" description="Periplasmic binding protein" evidence="5">
    <location>
        <begin position="163"/>
        <end position="305"/>
    </location>
</feature>
<evidence type="ECO:0000256" key="2">
    <source>
        <dbReference type="SAM" id="Phobius"/>
    </source>
</evidence>
<keyword evidence="2" id="KW-0812">Transmembrane</keyword>
<dbReference type="Pfam" id="PF02931">
    <property type="entry name" value="Neur_chan_LBD"/>
    <property type="match status" value="1"/>
</dbReference>
<dbReference type="GO" id="GO:0005230">
    <property type="term" value="F:extracellular ligand-gated monoatomic ion channel activity"/>
    <property type="evidence" value="ECO:0007669"/>
    <property type="project" value="InterPro"/>
</dbReference>
<evidence type="ECO:0000256" key="1">
    <source>
        <dbReference type="SAM" id="MobiDB-lite"/>
    </source>
</evidence>
<feature type="signal peptide" evidence="3">
    <location>
        <begin position="1"/>
        <end position="28"/>
    </location>
</feature>
<evidence type="ECO:0008006" key="7">
    <source>
        <dbReference type="Google" id="ProtNLM"/>
    </source>
</evidence>
<dbReference type="EMBL" id="HBNR01057952">
    <property type="protein sequence ID" value="CAE4625598.1"/>
    <property type="molecule type" value="Transcribed_RNA"/>
</dbReference>
<keyword evidence="3" id="KW-0732">Signal</keyword>
<evidence type="ECO:0000259" key="4">
    <source>
        <dbReference type="Pfam" id="PF02931"/>
    </source>
</evidence>
<dbReference type="CDD" id="cd18989">
    <property type="entry name" value="LGIC_ECD_cation"/>
    <property type="match status" value="1"/>
</dbReference>
<feature type="transmembrane region" description="Helical" evidence="2">
    <location>
        <begin position="693"/>
        <end position="715"/>
    </location>
</feature>
<reference evidence="6" key="1">
    <citation type="submission" date="2021-01" db="EMBL/GenBank/DDBJ databases">
        <authorList>
            <person name="Corre E."/>
            <person name="Pelletier E."/>
            <person name="Niang G."/>
            <person name="Scheremetjew M."/>
            <person name="Finn R."/>
            <person name="Kale V."/>
            <person name="Holt S."/>
            <person name="Cochrane G."/>
            <person name="Meng A."/>
            <person name="Brown T."/>
            <person name="Cohen L."/>
        </authorList>
    </citation>
    <scope>NUCLEOTIDE SEQUENCE</scope>
    <source>
        <strain evidence="6">CCMP3105</strain>
    </source>
</reference>
<gene>
    <name evidence="6" type="ORF">AMON00008_LOCUS40765</name>
</gene>
<dbReference type="Gene3D" id="2.70.170.10">
    <property type="entry name" value="Neurotransmitter-gated ion-channel ligand-binding domain"/>
    <property type="match status" value="1"/>
</dbReference>
<feature type="chain" id="PRO_5030655172" description="Neurotransmitter-gated ion-channel ligand-binding domain-containing protein" evidence="3">
    <location>
        <begin position="29"/>
        <end position="779"/>
    </location>
</feature>
<dbReference type="InterPro" id="IPR036734">
    <property type="entry name" value="Neur_chan_lig-bd_sf"/>
</dbReference>
<proteinExistence type="predicted"/>
<sequence length="779" mass="84282">MRSAALGAVRAPLLALACLHAQLRGSLASRHLILSGCSQQNPDLFWMGVRDALVDGLANAELPFDSISCPMNKLEERTSVEDLVAREAAGATLSDPMVIVAALVQPWNCAVGGGPATACTSEADDFSTYSASMTLRAPVVHWWIEVAPNLTKYGWDNATSLKVIPDNFDGGRKAGIEFCVRTQGSQPMKMAALLGAASAAHSFARINGFESAVRERCPQHSIVFRAHADWSREKAKQLMSAVFLSDSSITGAVCANDGMALGVIDAAKDALPNGLAGLLVAGYDNVPEIQEHRQAGTVAVTVDQLATLPKNGLVYTLSSAIKHIDKWSKRRSGGNLNTAAVTNELRLQEPALQSSVMPVVTNMKGWLLRGLMNTYDKQVRPFSHLILSNGSAGRQISAPTRVAAQLHLIELSDINEVDGTFSIEGYLRLWWTDARLAYEGLAPGLGITTLPLVSTQVWLPDLYFSGSVSQGDIFAPGHPQPAASQMEVYPSGEIFWSRHMQLTLKCDMDFTWLPWDKQVCPFTIGTYSQDSTMVTMGWHTGEEAVSAWQGAAAPPWTLMDVWAASTDKNFQSGTWSYATVNFHMKRDPSSRQTDLELAGICVGLVCLSFWVRWDPTALHIVLMLILVTQREMVQSQLPPSARTGGWLLDWLNGAFFFVVGAMIIEAGSVAVERLGGGGRKSRAVVAMQTVFDLAPKLMGVMYPFGFAIFALYMHIKVPDQESGVATAWVGIALCSLGIMISAGVAGFAAAKDWATTSRAPSADPEEPWEPKQECEEVTL</sequence>
<keyword evidence="2" id="KW-0472">Membrane</keyword>
<protein>
    <recommendedName>
        <fullName evidence="7">Neurotransmitter-gated ion-channel ligand-binding domain-containing protein</fullName>
    </recommendedName>
</protein>
<dbReference type="SUPFAM" id="SSF53822">
    <property type="entry name" value="Periplasmic binding protein-like I"/>
    <property type="match status" value="1"/>
</dbReference>
<dbReference type="GO" id="GO:0016020">
    <property type="term" value="C:membrane"/>
    <property type="evidence" value="ECO:0007669"/>
    <property type="project" value="InterPro"/>
</dbReference>